<organism evidence="3 4">
    <name type="scientific">Achaetomium macrosporum</name>
    <dbReference type="NCBI Taxonomy" id="79813"/>
    <lineage>
        <taxon>Eukaryota</taxon>
        <taxon>Fungi</taxon>
        <taxon>Dikarya</taxon>
        <taxon>Ascomycota</taxon>
        <taxon>Pezizomycotina</taxon>
        <taxon>Sordariomycetes</taxon>
        <taxon>Sordariomycetidae</taxon>
        <taxon>Sordariales</taxon>
        <taxon>Chaetomiaceae</taxon>
        <taxon>Achaetomium</taxon>
    </lineage>
</organism>
<keyword evidence="3" id="KW-0808">Transferase</keyword>
<feature type="region of interest" description="Disordered" evidence="1">
    <location>
        <begin position="1"/>
        <end position="31"/>
    </location>
</feature>
<feature type="compositionally biased region" description="Basic and acidic residues" evidence="1">
    <location>
        <begin position="17"/>
        <end position="26"/>
    </location>
</feature>
<name>A0AAN7HFV9_9PEZI</name>
<feature type="domain" description="Protein kinase" evidence="2">
    <location>
        <begin position="40"/>
        <end position="239"/>
    </location>
</feature>
<dbReference type="SMART" id="SM00220">
    <property type="entry name" value="S_TKc"/>
    <property type="match status" value="1"/>
</dbReference>
<dbReference type="InterPro" id="IPR000719">
    <property type="entry name" value="Prot_kinase_dom"/>
</dbReference>
<evidence type="ECO:0000256" key="1">
    <source>
        <dbReference type="SAM" id="MobiDB-lite"/>
    </source>
</evidence>
<dbReference type="AlphaFoldDB" id="A0AAN7HFV9"/>
<keyword evidence="4" id="KW-1185">Reference proteome</keyword>
<comment type="caution">
    <text evidence="3">The sequence shown here is derived from an EMBL/GenBank/DDBJ whole genome shotgun (WGS) entry which is preliminary data.</text>
</comment>
<dbReference type="GO" id="GO:0004672">
    <property type="term" value="F:protein kinase activity"/>
    <property type="evidence" value="ECO:0007669"/>
    <property type="project" value="InterPro"/>
</dbReference>
<accession>A0AAN7HFV9</accession>
<evidence type="ECO:0000313" key="4">
    <source>
        <dbReference type="Proteomes" id="UP001303760"/>
    </source>
</evidence>
<sequence>MPHAHSSELSASTADESPPHEVEERTLNYPPNSNTVLVAGFSVLYESEDRPHSVCKVPFPWPNYERALEIEKRVFKCLGAHPNVVKMVGTDEHGIWLERAAYGCLRLFNMEGREAMPQERLQWCEDVARVLDYVHGKGRILLCDFGGSAIDGEGATICGEAGYRRPSKDEYTGPTIRCEIHSLGSTMYEIITGKEPHHGLEKEAVEKLLEQRQYPDVSDVPLGDVIQRCWEGAFVSAALAAEEIARRRVAVEDAQPL</sequence>
<reference evidence="3" key="1">
    <citation type="journal article" date="2023" name="Mol. Phylogenet. Evol.">
        <title>Genome-scale phylogeny and comparative genomics of the fungal order Sordariales.</title>
        <authorList>
            <person name="Hensen N."/>
            <person name="Bonometti L."/>
            <person name="Westerberg I."/>
            <person name="Brannstrom I.O."/>
            <person name="Guillou S."/>
            <person name="Cros-Aarteil S."/>
            <person name="Calhoun S."/>
            <person name="Haridas S."/>
            <person name="Kuo A."/>
            <person name="Mondo S."/>
            <person name="Pangilinan J."/>
            <person name="Riley R."/>
            <person name="LaButti K."/>
            <person name="Andreopoulos B."/>
            <person name="Lipzen A."/>
            <person name="Chen C."/>
            <person name="Yan M."/>
            <person name="Daum C."/>
            <person name="Ng V."/>
            <person name="Clum A."/>
            <person name="Steindorff A."/>
            <person name="Ohm R.A."/>
            <person name="Martin F."/>
            <person name="Silar P."/>
            <person name="Natvig D.O."/>
            <person name="Lalanne C."/>
            <person name="Gautier V."/>
            <person name="Ament-Velasquez S.L."/>
            <person name="Kruys A."/>
            <person name="Hutchinson M.I."/>
            <person name="Powell A.J."/>
            <person name="Barry K."/>
            <person name="Miller A.N."/>
            <person name="Grigoriev I.V."/>
            <person name="Debuchy R."/>
            <person name="Gladieux P."/>
            <person name="Hiltunen Thoren M."/>
            <person name="Johannesson H."/>
        </authorList>
    </citation>
    <scope>NUCLEOTIDE SEQUENCE</scope>
    <source>
        <strain evidence="3">CBS 532.94</strain>
    </source>
</reference>
<dbReference type="SUPFAM" id="SSF56112">
    <property type="entry name" value="Protein kinase-like (PK-like)"/>
    <property type="match status" value="1"/>
</dbReference>
<dbReference type="InterPro" id="IPR011009">
    <property type="entry name" value="Kinase-like_dom_sf"/>
</dbReference>
<evidence type="ECO:0000313" key="3">
    <source>
        <dbReference type="EMBL" id="KAK4240350.1"/>
    </source>
</evidence>
<gene>
    <name evidence="3" type="ORF">C8A03DRAFT_42071</name>
</gene>
<reference evidence="3" key="2">
    <citation type="submission" date="2023-05" db="EMBL/GenBank/DDBJ databases">
        <authorList>
            <consortium name="Lawrence Berkeley National Laboratory"/>
            <person name="Steindorff A."/>
            <person name="Hensen N."/>
            <person name="Bonometti L."/>
            <person name="Westerberg I."/>
            <person name="Brannstrom I.O."/>
            <person name="Guillou S."/>
            <person name="Cros-Aarteil S."/>
            <person name="Calhoun S."/>
            <person name="Haridas S."/>
            <person name="Kuo A."/>
            <person name="Mondo S."/>
            <person name="Pangilinan J."/>
            <person name="Riley R."/>
            <person name="Labutti K."/>
            <person name="Andreopoulos B."/>
            <person name="Lipzen A."/>
            <person name="Chen C."/>
            <person name="Yanf M."/>
            <person name="Daum C."/>
            <person name="Ng V."/>
            <person name="Clum A."/>
            <person name="Ohm R."/>
            <person name="Martin F."/>
            <person name="Silar P."/>
            <person name="Natvig D."/>
            <person name="Lalanne C."/>
            <person name="Gautier V."/>
            <person name="Ament-Velasquez S.L."/>
            <person name="Kruys A."/>
            <person name="Hutchinson M.I."/>
            <person name="Powell A.J."/>
            <person name="Barry K."/>
            <person name="Miller A.N."/>
            <person name="Grigoriev I.V."/>
            <person name="Debuchy R."/>
            <person name="Gladieux P."/>
            <person name="Thoren M.H."/>
            <person name="Johannesson H."/>
        </authorList>
    </citation>
    <scope>NUCLEOTIDE SEQUENCE</scope>
    <source>
        <strain evidence="3">CBS 532.94</strain>
    </source>
</reference>
<proteinExistence type="predicted"/>
<dbReference type="GO" id="GO:0005524">
    <property type="term" value="F:ATP binding"/>
    <property type="evidence" value="ECO:0007669"/>
    <property type="project" value="InterPro"/>
</dbReference>
<evidence type="ECO:0000259" key="2">
    <source>
        <dbReference type="SMART" id="SM00220"/>
    </source>
</evidence>
<keyword evidence="3" id="KW-0418">Kinase</keyword>
<dbReference type="Gene3D" id="1.10.510.10">
    <property type="entry name" value="Transferase(Phosphotransferase) domain 1"/>
    <property type="match status" value="1"/>
</dbReference>
<dbReference type="EMBL" id="MU860041">
    <property type="protein sequence ID" value="KAK4240350.1"/>
    <property type="molecule type" value="Genomic_DNA"/>
</dbReference>
<dbReference type="Proteomes" id="UP001303760">
    <property type="component" value="Unassembled WGS sequence"/>
</dbReference>
<protein>
    <submittedName>
        <fullName evidence="3">Tyrosine-protein kinase transforming protein erbB</fullName>
    </submittedName>
</protein>